<dbReference type="RefSeq" id="WP_106163405.1">
    <property type="nucleotide sequence ID" value="NZ_PVUF01000004.1"/>
</dbReference>
<protein>
    <recommendedName>
        <fullName evidence="3">Antibiotic biosynthesis monooxygenase</fullName>
    </recommendedName>
</protein>
<reference evidence="1 2" key="1">
    <citation type="submission" date="2018-03" db="EMBL/GenBank/DDBJ databases">
        <title>Genomic Encyclopedia of Archaeal and Bacterial Type Strains, Phase II (KMG-II): from individual species to whole genera.</title>
        <authorList>
            <person name="Goeker M."/>
        </authorList>
    </citation>
    <scope>NUCLEOTIDE SEQUENCE [LARGE SCALE GENOMIC DNA]</scope>
    <source>
        <strain evidence="1 2">DSM 25328</strain>
    </source>
</reference>
<dbReference type="Gene3D" id="3.30.70.100">
    <property type="match status" value="1"/>
</dbReference>
<evidence type="ECO:0008006" key="3">
    <source>
        <dbReference type="Google" id="ProtNLM"/>
    </source>
</evidence>
<comment type="caution">
    <text evidence="1">The sequence shown here is derived from an EMBL/GenBank/DDBJ whole genome shotgun (WGS) entry which is preliminary data.</text>
</comment>
<dbReference type="SUPFAM" id="SSF54909">
    <property type="entry name" value="Dimeric alpha+beta barrel"/>
    <property type="match status" value="1"/>
</dbReference>
<accession>A0A2T1AIV6</accession>
<sequence length="103" mass="11295">MSNAVIEVVTFKLNPGVSDADYVAASQMTENFVRGLPGFVARSLSKGEDGSWMDYVIWSDMTAAREAAAKFPQADCTADMMRMIDPATVALRHETRLWMMAAA</sequence>
<evidence type="ECO:0000313" key="2">
    <source>
        <dbReference type="Proteomes" id="UP000237718"/>
    </source>
</evidence>
<proteinExistence type="predicted"/>
<organism evidence="1 2">
    <name type="scientific">Tritonibacter scottomollicae</name>
    <name type="common">Epibacterium scottomollicae</name>
    <dbReference type="NCBI Taxonomy" id="483013"/>
    <lineage>
        <taxon>Bacteria</taxon>
        <taxon>Pseudomonadati</taxon>
        <taxon>Pseudomonadota</taxon>
        <taxon>Alphaproteobacteria</taxon>
        <taxon>Rhodobacterales</taxon>
        <taxon>Paracoccaceae</taxon>
        <taxon>Tritonibacter</taxon>
    </lineage>
</organism>
<dbReference type="Proteomes" id="UP000237718">
    <property type="component" value="Unassembled WGS sequence"/>
</dbReference>
<dbReference type="OrthoDB" id="1453400at2"/>
<dbReference type="AlphaFoldDB" id="A0A2T1AIV6"/>
<evidence type="ECO:0000313" key="1">
    <source>
        <dbReference type="EMBL" id="PRZ48477.1"/>
    </source>
</evidence>
<name>A0A2T1AIV6_TRISK</name>
<dbReference type="InterPro" id="IPR011008">
    <property type="entry name" value="Dimeric_a/b-barrel"/>
</dbReference>
<dbReference type="EMBL" id="PVUF01000004">
    <property type="protein sequence ID" value="PRZ48477.1"/>
    <property type="molecule type" value="Genomic_DNA"/>
</dbReference>
<gene>
    <name evidence="1" type="ORF">CLV89_104305</name>
</gene>